<name>A0ABY6BEG4_9GAMM</name>
<feature type="signal peptide" evidence="1">
    <location>
        <begin position="1"/>
        <end position="18"/>
    </location>
</feature>
<dbReference type="Proteomes" id="UP001064632">
    <property type="component" value="Chromosome"/>
</dbReference>
<feature type="chain" id="PRO_5046604536" description="Biopolymer transport protein ExbD/TolR" evidence="1">
    <location>
        <begin position="19"/>
        <end position="124"/>
    </location>
</feature>
<evidence type="ECO:0000313" key="2">
    <source>
        <dbReference type="EMBL" id="UXI68421.1"/>
    </source>
</evidence>
<evidence type="ECO:0000256" key="1">
    <source>
        <dbReference type="SAM" id="SignalP"/>
    </source>
</evidence>
<dbReference type="EMBL" id="CP104694">
    <property type="protein sequence ID" value="UXI68421.1"/>
    <property type="molecule type" value="Genomic_DNA"/>
</dbReference>
<accession>A0ABY6BEG4</accession>
<proteinExistence type="predicted"/>
<keyword evidence="1" id="KW-0732">Signal</keyword>
<sequence length="124" mass="12908">MPAVGVLAALVALFAASAIRTPRHVIAMPAHGGCGNIADVSHLPHDDILVTPEGVVRLNDRAVDAAALDEALKTIRRTGGFVDVFPHAAARYDDVAQLVGTLRAHGVSFALTSAPSGSPSYRIY</sequence>
<evidence type="ECO:0008006" key="4">
    <source>
        <dbReference type="Google" id="ProtNLM"/>
    </source>
</evidence>
<evidence type="ECO:0000313" key="3">
    <source>
        <dbReference type="Proteomes" id="UP001064632"/>
    </source>
</evidence>
<organism evidence="2 3">
    <name type="scientific">Tahibacter amnicola</name>
    <dbReference type="NCBI Taxonomy" id="2976241"/>
    <lineage>
        <taxon>Bacteria</taxon>
        <taxon>Pseudomonadati</taxon>
        <taxon>Pseudomonadota</taxon>
        <taxon>Gammaproteobacteria</taxon>
        <taxon>Lysobacterales</taxon>
        <taxon>Rhodanobacteraceae</taxon>
        <taxon>Tahibacter</taxon>
    </lineage>
</organism>
<reference evidence="2" key="1">
    <citation type="submission" date="2022-09" db="EMBL/GenBank/DDBJ databases">
        <title>Tahibacter sp. nov., isolated from a fresh water.</title>
        <authorList>
            <person name="Baek J.H."/>
            <person name="Lee J.K."/>
            <person name="Kim J.M."/>
            <person name="Jeon C.O."/>
        </authorList>
    </citation>
    <scope>NUCLEOTIDE SEQUENCE</scope>
    <source>
        <strain evidence="2">W38</strain>
    </source>
</reference>
<dbReference type="RefSeq" id="WP_261695381.1">
    <property type="nucleotide sequence ID" value="NZ_CP104694.1"/>
</dbReference>
<gene>
    <name evidence="2" type="ORF">N4264_01840</name>
</gene>
<protein>
    <recommendedName>
        <fullName evidence="4">Biopolymer transport protein ExbD/TolR</fullName>
    </recommendedName>
</protein>
<keyword evidence="3" id="KW-1185">Reference proteome</keyword>